<evidence type="ECO:0000313" key="2">
    <source>
        <dbReference type="EMBL" id="QSQ17468.1"/>
    </source>
</evidence>
<dbReference type="RefSeq" id="WP_206719087.1">
    <property type="nucleotide sequence ID" value="NZ_CP071091.1"/>
</dbReference>
<evidence type="ECO:0000259" key="1">
    <source>
        <dbReference type="Pfam" id="PF00656"/>
    </source>
</evidence>
<dbReference type="Gene3D" id="3.40.50.1460">
    <property type="match status" value="1"/>
</dbReference>
<dbReference type="PANTHER" id="PTHR48104:SF30">
    <property type="entry name" value="METACASPASE-1"/>
    <property type="match status" value="1"/>
</dbReference>
<sequence>MVGINTYELPGQNRDGKHRWRNLAGAVNDAEAMKSLLVGRMGFRPQDIKLLTNGQAKREAILNTIKTHLIKDSHPGDIAVFYFSGHGSQVFNSRSMEPDKRDESLVPADSALGAMDIRDKELAVLFNQALAKKVALTVILDSCHSGSAARGNNAAYPRFSARALDLDSRDAADPATPPVPEDLGAIVMSASQDDESAWEVFDEATGIPHGRFSYALQRAMITSPPGESIQRLFTRVQALIKSNEGINQTPVLGGRWDLRQQPLLGRASPKDSSSTSVAVLKVAGTQATLLGGIALGLSPGSELIPYGGEKGARLKITSVDGLARSTAVVLGSLPPKAGELYEVALWMSPNRPHLRLWTAPLQIKPEELLRVSKQVRAAVIRRGAAWITEPSREPPTHVVFFDGQAWGLRATFLGTTQSLGVTLEDRRIDQALAELNVDKTAKVFLALPPPPELDSEFQVGPGTAASVIGRGTAHDADYLLVGRVSQPGRLSYSLVRQFSEWGAESPLPVETRGLELVQDVQSNARDLLTTALRLGRINAWLQLQSPLDAYPYPYELAIQTREGAWVDTGMLESGKRYRLALRLIGGPPAASVSPRFVYVFVIDSSGQAKLLYPMGNLGTVENRIPPKTDADTPQAIYLLGRGFQVVPPLGVDTYILLTSDEQLPDPGIFESPELAMRKGNLSPLEMLLSRIGETARSAQVPVPQTWSIQHLPTRSVQPHQ</sequence>
<gene>
    <name evidence="2" type="ORF">JY572_16095</name>
</gene>
<dbReference type="Pfam" id="PF00656">
    <property type="entry name" value="Peptidase_C14"/>
    <property type="match status" value="1"/>
</dbReference>
<organism evidence="2 3">
    <name type="scientific">Myxococcus landrumensis</name>
    <dbReference type="NCBI Taxonomy" id="2813577"/>
    <lineage>
        <taxon>Bacteria</taxon>
        <taxon>Pseudomonadati</taxon>
        <taxon>Myxococcota</taxon>
        <taxon>Myxococcia</taxon>
        <taxon>Myxococcales</taxon>
        <taxon>Cystobacterineae</taxon>
        <taxon>Myxococcaceae</taxon>
        <taxon>Myxococcus</taxon>
    </lineage>
</organism>
<proteinExistence type="predicted"/>
<feature type="domain" description="Peptidase C14 caspase" evidence="1">
    <location>
        <begin position="4"/>
        <end position="252"/>
    </location>
</feature>
<evidence type="ECO:0000313" key="3">
    <source>
        <dbReference type="Proteomes" id="UP000663090"/>
    </source>
</evidence>
<dbReference type="Proteomes" id="UP000663090">
    <property type="component" value="Chromosome"/>
</dbReference>
<protein>
    <submittedName>
        <fullName evidence="2">Caspase family protein</fullName>
    </submittedName>
</protein>
<dbReference type="InterPro" id="IPR029030">
    <property type="entry name" value="Caspase-like_dom_sf"/>
</dbReference>
<reference evidence="2 3" key="1">
    <citation type="submission" date="2021-02" db="EMBL/GenBank/DDBJ databases">
        <title>De Novo genome assembly of isolated myxobacteria.</title>
        <authorList>
            <person name="Stevens D.C."/>
        </authorList>
    </citation>
    <scope>NUCLEOTIDE SEQUENCE [LARGE SCALE GENOMIC DNA]</scope>
    <source>
        <strain evidence="2 3">SCHIC003</strain>
    </source>
</reference>
<keyword evidence="3" id="KW-1185">Reference proteome</keyword>
<dbReference type="PANTHER" id="PTHR48104">
    <property type="entry name" value="METACASPASE-4"/>
    <property type="match status" value="1"/>
</dbReference>
<name>A0ABX7NMJ2_9BACT</name>
<dbReference type="InterPro" id="IPR050452">
    <property type="entry name" value="Metacaspase"/>
</dbReference>
<dbReference type="SUPFAM" id="SSF52129">
    <property type="entry name" value="Caspase-like"/>
    <property type="match status" value="1"/>
</dbReference>
<dbReference type="EMBL" id="CP071091">
    <property type="protein sequence ID" value="QSQ17468.1"/>
    <property type="molecule type" value="Genomic_DNA"/>
</dbReference>
<accession>A0ABX7NMJ2</accession>
<dbReference type="InterPro" id="IPR011600">
    <property type="entry name" value="Pept_C14_caspase"/>
</dbReference>